<dbReference type="Proteomes" id="UP000292362">
    <property type="component" value="Unassembled WGS sequence"/>
</dbReference>
<protein>
    <submittedName>
        <fullName evidence="1">Uncharacterized protein</fullName>
    </submittedName>
</protein>
<evidence type="ECO:0000313" key="2">
    <source>
        <dbReference type="Proteomes" id="UP000292362"/>
    </source>
</evidence>
<name>A0A4V2JV88_9MICR</name>
<sequence>MKYVFLYSVIDLFFNLNDEVFDLITGKYRIVLSESKLYKMTIYEYKRYICLENLKKDFVVLLLQAYCEIFESESFLDIQNLDKNLNRNFIFDLKTQIDYIIENSGKVPNRPFLENLFIKCIIYLHYNIKCRHNCEIPNMSYKNIFNQMINRNRSF</sequence>
<accession>A0A4V2JV88</accession>
<dbReference type="VEuPathDB" id="MicrosporidiaDB:CWI37_0348p0020"/>
<gene>
    <name evidence="1" type="ORF">CWI37_0348p0020</name>
</gene>
<reference evidence="1 2" key="1">
    <citation type="submission" date="2017-12" db="EMBL/GenBank/DDBJ databases">
        <authorList>
            <person name="Pombert J.-F."/>
            <person name="Haag K.L."/>
            <person name="Ebert D."/>
        </authorList>
    </citation>
    <scope>NUCLEOTIDE SEQUENCE [LARGE SCALE GENOMIC DNA]</scope>
    <source>
        <strain evidence="1">FI-OER-3-3</strain>
    </source>
</reference>
<comment type="caution">
    <text evidence="1">The sequence shown here is derived from an EMBL/GenBank/DDBJ whole genome shotgun (WGS) entry which is preliminary data.</text>
</comment>
<evidence type="ECO:0000313" key="1">
    <source>
        <dbReference type="EMBL" id="TBU03142.1"/>
    </source>
</evidence>
<dbReference type="AlphaFoldDB" id="A0A4V2JV88"/>
<organism evidence="1 2">
    <name type="scientific">Hamiltosporidium tvaerminnensis</name>
    <dbReference type="NCBI Taxonomy" id="1176355"/>
    <lineage>
        <taxon>Eukaryota</taxon>
        <taxon>Fungi</taxon>
        <taxon>Fungi incertae sedis</taxon>
        <taxon>Microsporidia</taxon>
        <taxon>Dubosqiidae</taxon>
        <taxon>Hamiltosporidium</taxon>
    </lineage>
</organism>
<proteinExistence type="predicted"/>
<dbReference type="EMBL" id="PITJ01000348">
    <property type="protein sequence ID" value="TBU03142.1"/>
    <property type="molecule type" value="Genomic_DNA"/>
</dbReference>